<dbReference type="Proteomes" id="UP000321436">
    <property type="component" value="Unassembled WGS sequence"/>
</dbReference>
<sequence>MADLDVKPTESIDQGVAFQSVDDLNAGVLGVYAAVSTSTISVSSLLSDEAMWPLENNTNRGTQTFSWKQDGLTADVIVAWANYYQVLDRANRILEVIDNVYATTLESDTKRQLKGELLALRAFCHLELLRHYAVDYKPASMGIPLMLRSEVGKPGRDTVRRVYEQINIDLAAAKSLIPAGFSNKNRITNMAVSALQARAALWQQDWDAAITASTEVIDAMPLADRTEFPDVWLDRSNAGVIWKLKREAQDAKFGDFYRDGANRVLFAPSFKLISTFDAANDVRFDAYIKDLAPGEPERRWTVNKYVGGQAALVNLADIKLFRVAEMYLVRAEAYAAKGVTGLASGTKDLNDLRAQRINGYLPQVFATPADLLEAVLLERYKELAFEGHRYFDLRRKERNIERWAADVAQAPTALTLTPDDRAYYLPIPARERQANENVSQHPKYP</sequence>
<gene>
    <name evidence="8" type="ORF">CCY01nite_16270</name>
</gene>
<evidence type="ECO:0000256" key="3">
    <source>
        <dbReference type="ARBA" id="ARBA00022729"/>
    </source>
</evidence>
<evidence type="ECO:0000256" key="2">
    <source>
        <dbReference type="ARBA" id="ARBA00006275"/>
    </source>
</evidence>
<dbReference type="InterPro" id="IPR012944">
    <property type="entry name" value="SusD_RagB_dom"/>
</dbReference>
<evidence type="ECO:0000256" key="5">
    <source>
        <dbReference type="ARBA" id="ARBA00023237"/>
    </source>
</evidence>
<organism evidence="8 9">
    <name type="scientific">Chitinophaga cymbidii</name>
    <dbReference type="NCBI Taxonomy" id="1096750"/>
    <lineage>
        <taxon>Bacteria</taxon>
        <taxon>Pseudomonadati</taxon>
        <taxon>Bacteroidota</taxon>
        <taxon>Chitinophagia</taxon>
        <taxon>Chitinophagales</taxon>
        <taxon>Chitinophagaceae</taxon>
        <taxon>Chitinophaga</taxon>
    </lineage>
</organism>
<dbReference type="AlphaFoldDB" id="A0A512RI46"/>
<reference evidence="8 9" key="1">
    <citation type="submission" date="2019-07" db="EMBL/GenBank/DDBJ databases">
        <title>Whole genome shotgun sequence of Chitinophaga cymbidii NBRC 109752.</title>
        <authorList>
            <person name="Hosoyama A."/>
            <person name="Uohara A."/>
            <person name="Ohji S."/>
            <person name="Ichikawa N."/>
        </authorList>
    </citation>
    <scope>NUCLEOTIDE SEQUENCE [LARGE SCALE GENOMIC DNA]</scope>
    <source>
        <strain evidence="8 9">NBRC 109752</strain>
    </source>
</reference>
<dbReference type="InterPro" id="IPR033985">
    <property type="entry name" value="SusD-like_N"/>
</dbReference>
<evidence type="ECO:0000256" key="4">
    <source>
        <dbReference type="ARBA" id="ARBA00023136"/>
    </source>
</evidence>
<evidence type="ECO:0000256" key="1">
    <source>
        <dbReference type="ARBA" id="ARBA00004442"/>
    </source>
</evidence>
<feature type="domain" description="RagB/SusD" evidence="6">
    <location>
        <begin position="299"/>
        <end position="444"/>
    </location>
</feature>
<feature type="domain" description="SusD-like N-terminal" evidence="7">
    <location>
        <begin position="4"/>
        <end position="200"/>
    </location>
</feature>
<dbReference type="GO" id="GO:0009279">
    <property type="term" value="C:cell outer membrane"/>
    <property type="evidence" value="ECO:0007669"/>
    <property type="project" value="UniProtKB-SubCell"/>
</dbReference>
<evidence type="ECO:0000259" key="6">
    <source>
        <dbReference type="Pfam" id="PF07980"/>
    </source>
</evidence>
<keyword evidence="3" id="KW-0732">Signal</keyword>
<dbReference type="SUPFAM" id="SSF48452">
    <property type="entry name" value="TPR-like"/>
    <property type="match status" value="1"/>
</dbReference>
<dbReference type="Pfam" id="PF14322">
    <property type="entry name" value="SusD-like_3"/>
    <property type="match status" value="1"/>
</dbReference>
<keyword evidence="5" id="KW-0998">Cell outer membrane</keyword>
<protein>
    <submittedName>
        <fullName evidence="8">Membrane protein</fullName>
    </submittedName>
</protein>
<evidence type="ECO:0000259" key="7">
    <source>
        <dbReference type="Pfam" id="PF14322"/>
    </source>
</evidence>
<keyword evidence="9" id="KW-1185">Reference proteome</keyword>
<evidence type="ECO:0000313" key="8">
    <source>
        <dbReference type="EMBL" id="GEP95367.1"/>
    </source>
</evidence>
<comment type="subcellular location">
    <subcellularLocation>
        <location evidence="1">Cell outer membrane</location>
    </subcellularLocation>
</comment>
<dbReference type="Pfam" id="PF07980">
    <property type="entry name" value="SusD_RagB"/>
    <property type="match status" value="1"/>
</dbReference>
<accession>A0A512RI46</accession>
<dbReference type="Gene3D" id="1.25.40.390">
    <property type="match status" value="1"/>
</dbReference>
<comment type="caution">
    <text evidence="8">The sequence shown here is derived from an EMBL/GenBank/DDBJ whole genome shotgun (WGS) entry which is preliminary data.</text>
</comment>
<evidence type="ECO:0000313" key="9">
    <source>
        <dbReference type="Proteomes" id="UP000321436"/>
    </source>
</evidence>
<proteinExistence type="inferred from homology"/>
<dbReference type="CDD" id="cd08977">
    <property type="entry name" value="SusD"/>
    <property type="match status" value="1"/>
</dbReference>
<keyword evidence="4" id="KW-0472">Membrane</keyword>
<dbReference type="InterPro" id="IPR011990">
    <property type="entry name" value="TPR-like_helical_dom_sf"/>
</dbReference>
<comment type="similarity">
    <text evidence="2">Belongs to the SusD family.</text>
</comment>
<dbReference type="EMBL" id="BKAU01000001">
    <property type="protein sequence ID" value="GEP95367.1"/>
    <property type="molecule type" value="Genomic_DNA"/>
</dbReference>
<name>A0A512RI46_9BACT</name>